<dbReference type="CDD" id="cd13131">
    <property type="entry name" value="MATE_NorM_like"/>
    <property type="match status" value="1"/>
</dbReference>
<reference evidence="11 12" key="1">
    <citation type="submission" date="2018-08" db="EMBL/GenBank/DDBJ databases">
        <title>Pallidiluteibacterium maritimus gen. nov., sp. nov., isolated from coastal sediment.</title>
        <authorList>
            <person name="Zhou L.Y."/>
        </authorList>
    </citation>
    <scope>NUCLEOTIDE SEQUENCE [LARGE SCALE GENOMIC DNA]</scope>
    <source>
        <strain evidence="11 12">XSD2</strain>
    </source>
</reference>
<evidence type="ECO:0000256" key="3">
    <source>
        <dbReference type="ARBA" id="ARBA00022449"/>
    </source>
</evidence>
<keyword evidence="6 10" id="KW-1133">Transmembrane helix</keyword>
<dbReference type="GO" id="GO:0015297">
    <property type="term" value="F:antiporter activity"/>
    <property type="evidence" value="ECO:0007669"/>
    <property type="project" value="UniProtKB-KW"/>
</dbReference>
<feature type="transmembrane region" description="Helical" evidence="10">
    <location>
        <begin position="355"/>
        <end position="374"/>
    </location>
</feature>
<feature type="transmembrane region" description="Helical" evidence="10">
    <location>
        <begin position="59"/>
        <end position="84"/>
    </location>
</feature>
<dbReference type="AlphaFoldDB" id="A0A399SU53"/>
<dbReference type="PIRSF" id="PIRSF006603">
    <property type="entry name" value="DinF"/>
    <property type="match status" value="1"/>
</dbReference>
<feature type="transmembrane region" description="Helical" evidence="10">
    <location>
        <begin position="279"/>
        <end position="299"/>
    </location>
</feature>
<feature type="transmembrane region" description="Helical" evidence="10">
    <location>
        <begin position="166"/>
        <end position="185"/>
    </location>
</feature>
<evidence type="ECO:0000256" key="2">
    <source>
        <dbReference type="ARBA" id="ARBA00022448"/>
    </source>
</evidence>
<evidence type="ECO:0000256" key="5">
    <source>
        <dbReference type="ARBA" id="ARBA00022692"/>
    </source>
</evidence>
<accession>A0A399SU53</accession>
<feature type="transmembrane region" description="Helical" evidence="10">
    <location>
        <begin position="197"/>
        <end position="218"/>
    </location>
</feature>
<feature type="transmembrane region" description="Helical" evidence="10">
    <location>
        <begin position="320"/>
        <end position="343"/>
    </location>
</feature>
<protein>
    <recommendedName>
        <fullName evidence="9">Multidrug-efflux transporter</fullName>
    </recommendedName>
</protein>
<keyword evidence="5 10" id="KW-0812">Transmembrane</keyword>
<evidence type="ECO:0000256" key="8">
    <source>
        <dbReference type="ARBA" id="ARBA00023136"/>
    </source>
</evidence>
<evidence type="ECO:0000256" key="10">
    <source>
        <dbReference type="SAM" id="Phobius"/>
    </source>
</evidence>
<evidence type="ECO:0000256" key="7">
    <source>
        <dbReference type="ARBA" id="ARBA00023065"/>
    </source>
</evidence>
<evidence type="ECO:0000313" key="12">
    <source>
        <dbReference type="Proteomes" id="UP000265926"/>
    </source>
</evidence>
<sequence length="453" mass="49539">MLFICGVKIQHYIPFYKRNLHLALPIVMSQIGQVMVALVDNMMVGHVGTTELAAAAFANSVFMIGMVFGMGVTYGLTPLVGAAFGKNDRNTIVVWLKNGSFSHLLASVALTFVMFSVYFFLPMMGQPQDVLELAKPYYLLLCASYFPFMLFFSQKQFFEGIGNTKMAMHITLTSNVVNIVVNYLFIFGKFGMPELGLLGAGIGTLVSRMIMPVLYAFYVARNTQLSSYFAEARLQQISKQKVLGVLKIGIPIGFQLIVEVTAFAIGAVMMGWLGETALAAHQVAIGLASTAYMIALGVSQANTIRVSHQMGVKDYAAMKTAAFASTHLVLAFMSLTALLFIVGRNILPYLFTSDVAVIQIAAELLIIAAVFQLFDGLQVIMQSTLRGMADVTKPMLIAFVAYLLVGIPTSYGFAFLLDFGPQGIWFGYLVGLTTAGILFYLRFKNNLRKLNLG</sequence>
<organism evidence="11 12">
    <name type="scientific">Maribellus luteus</name>
    <dbReference type="NCBI Taxonomy" id="2305463"/>
    <lineage>
        <taxon>Bacteria</taxon>
        <taxon>Pseudomonadati</taxon>
        <taxon>Bacteroidota</taxon>
        <taxon>Bacteroidia</taxon>
        <taxon>Marinilabiliales</taxon>
        <taxon>Prolixibacteraceae</taxon>
        <taxon>Maribellus</taxon>
    </lineage>
</organism>
<feature type="transmembrane region" description="Helical" evidence="10">
    <location>
        <begin position="137"/>
        <end position="154"/>
    </location>
</feature>
<keyword evidence="12" id="KW-1185">Reference proteome</keyword>
<dbReference type="Proteomes" id="UP000265926">
    <property type="component" value="Unassembled WGS sequence"/>
</dbReference>
<dbReference type="InterPro" id="IPR050222">
    <property type="entry name" value="MATE_MdtK"/>
</dbReference>
<dbReference type="InterPro" id="IPR048279">
    <property type="entry name" value="MdtK-like"/>
</dbReference>
<comment type="subcellular location">
    <subcellularLocation>
        <location evidence="1">Cell membrane</location>
        <topology evidence="1">Multi-pass membrane protein</topology>
    </subcellularLocation>
</comment>
<dbReference type="GO" id="GO:0006811">
    <property type="term" value="P:monoatomic ion transport"/>
    <property type="evidence" value="ECO:0007669"/>
    <property type="project" value="UniProtKB-KW"/>
</dbReference>
<feature type="transmembrane region" description="Helical" evidence="10">
    <location>
        <begin position="395"/>
        <end position="417"/>
    </location>
</feature>
<gene>
    <name evidence="11" type="ORF">D1614_18560</name>
</gene>
<evidence type="ECO:0000256" key="9">
    <source>
        <dbReference type="ARBA" id="ARBA00031636"/>
    </source>
</evidence>
<feature type="transmembrane region" description="Helical" evidence="10">
    <location>
        <begin position="248"/>
        <end position="273"/>
    </location>
</feature>
<feature type="transmembrane region" description="Helical" evidence="10">
    <location>
        <begin position="423"/>
        <end position="441"/>
    </location>
</feature>
<dbReference type="InterPro" id="IPR002528">
    <property type="entry name" value="MATE_fam"/>
</dbReference>
<evidence type="ECO:0000313" key="11">
    <source>
        <dbReference type="EMBL" id="RIJ46419.1"/>
    </source>
</evidence>
<dbReference type="NCBIfam" id="TIGR00797">
    <property type="entry name" value="matE"/>
    <property type="match status" value="1"/>
</dbReference>
<feature type="transmembrane region" description="Helical" evidence="10">
    <location>
        <begin position="104"/>
        <end position="125"/>
    </location>
</feature>
<keyword evidence="4" id="KW-1003">Cell membrane</keyword>
<feature type="transmembrane region" description="Helical" evidence="10">
    <location>
        <begin position="20"/>
        <end position="39"/>
    </location>
</feature>
<dbReference type="GO" id="GO:0005886">
    <property type="term" value="C:plasma membrane"/>
    <property type="evidence" value="ECO:0007669"/>
    <property type="project" value="UniProtKB-SubCell"/>
</dbReference>
<dbReference type="PANTHER" id="PTHR43298">
    <property type="entry name" value="MULTIDRUG RESISTANCE PROTEIN NORM-RELATED"/>
    <property type="match status" value="1"/>
</dbReference>
<dbReference type="EMBL" id="QWGR01000014">
    <property type="protein sequence ID" value="RIJ46419.1"/>
    <property type="molecule type" value="Genomic_DNA"/>
</dbReference>
<keyword evidence="8 10" id="KW-0472">Membrane</keyword>
<evidence type="ECO:0000256" key="4">
    <source>
        <dbReference type="ARBA" id="ARBA00022475"/>
    </source>
</evidence>
<keyword evidence="3" id="KW-0050">Antiport</keyword>
<keyword evidence="2" id="KW-0813">Transport</keyword>
<name>A0A399SU53_9BACT</name>
<dbReference type="GO" id="GO:0042910">
    <property type="term" value="F:xenobiotic transmembrane transporter activity"/>
    <property type="evidence" value="ECO:0007669"/>
    <property type="project" value="InterPro"/>
</dbReference>
<evidence type="ECO:0000256" key="6">
    <source>
        <dbReference type="ARBA" id="ARBA00022989"/>
    </source>
</evidence>
<keyword evidence="7" id="KW-0406">Ion transport</keyword>
<dbReference type="Pfam" id="PF01554">
    <property type="entry name" value="MatE"/>
    <property type="match status" value="2"/>
</dbReference>
<evidence type="ECO:0000256" key="1">
    <source>
        <dbReference type="ARBA" id="ARBA00004651"/>
    </source>
</evidence>
<dbReference type="OrthoDB" id="9780160at2"/>
<comment type="caution">
    <text evidence="11">The sequence shown here is derived from an EMBL/GenBank/DDBJ whole genome shotgun (WGS) entry which is preliminary data.</text>
</comment>
<dbReference type="PANTHER" id="PTHR43298:SF2">
    <property type="entry name" value="FMN_FAD EXPORTER YEEO-RELATED"/>
    <property type="match status" value="1"/>
</dbReference>
<proteinExistence type="predicted"/>